<dbReference type="PROSITE" id="PS00113">
    <property type="entry name" value="ADENYLATE_KINASE"/>
    <property type="match status" value="1"/>
</dbReference>
<comment type="subcellular location">
    <subcellularLocation>
        <location evidence="5">Mitochondrion matrix</location>
    </subcellularLocation>
</comment>
<name>A0AB74JBV5_AURPU</name>
<evidence type="ECO:0000256" key="3">
    <source>
        <dbReference type="ARBA" id="ARBA00022777"/>
    </source>
</evidence>
<keyword evidence="4 5" id="KW-0496">Mitochondrion</keyword>
<dbReference type="EMBL" id="QZAM01000002">
    <property type="protein sequence ID" value="THW53544.1"/>
    <property type="molecule type" value="Genomic_DNA"/>
</dbReference>
<comment type="function">
    <text evidence="5">Involved in maintaining the homeostasis of cellular nucleotides by catalyzing the interconversion of nucleoside phosphates. Has GTP:AMP phosphotransferase and ITP:AMP phosphotransferase activities.</text>
</comment>
<comment type="subunit">
    <text evidence="5">Monomer.</text>
</comment>
<evidence type="ECO:0000259" key="6">
    <source>
        <dbReference type="Pfam" id="PF05191"/>
    </source>
</evidence>
<feature type="binding site" evidence="5">
    <location>
        <position position="262"/>
    </location>
    <ligand>
        <name>GTP</name>
        <dbReference type="ChEBI" id="CHEBI:37565"/>
    </ligand>
</feature>
<comment type="caution">
    <text evidence="7">The sequence shown here is derived from an EMBL/GenBank/DDBJ whole genome shotgun (WGS) entry which is preliminary data.</text>
</comment>
<evidence type="ECO:0000256" key="5">
    <source>
        <dbReference type="HAMAP-Rule" id="MF_03169"/>
    </source>
</evidence>
<evidence type="ECO:0000256" key="4">
    <source>
        <dbReference type="ARBA" id="ARBA00023128"/>
    </source>
</evidence>
<dbReference type="GO" id="GO:0005525">
    <property type="term" value="F:GTP binding"/>
    <property type="evidence" value="ECO:0007669"/>
    <property type="project" value="UniProtKB-KW"/>
</dbReference>
<dbReference type="SUPFAM" id="SSF52540">
    <property type="entry name" value="P-loop containing nucleoside triphosphate hydrolases"/>
    <property type="match status" value="1"/>
</dbReference>
<dbReference type="CDD" id="cd01428">
    <property type="entry name" value="ADK"/>
    <property type="match status" value="1"/>
</dbReference>
<dbReference type="GO" id="GO:0006172">
    <property type="term" value="P:ADP biosynthetic process"/>
    <property type="evidence" value="ECO:0007669"/>
    <property type="project" value="UniProtKB-UniRule"/>
</dbReference>
<feature type="domain" description="Adenylate kinase active site lid" evidence="6">
    <location>
        <begin position="189"/>
        <end position="224"/>
    </location>
</feature>
<organism evidence="7 8">
    <name type="scientific">Aureobasidium pullulans</name>
    <name type="common">Black yeast</name>
    <name type="synonym">Pullularia pullulans</name>
    <dbReference type="NCBI Taxonomy" id="5580"/>
    <lineage>
        <taxon>Eukaryota</taxon>
        <taxon>Fungi</taxon>
        <taxon>Dikarya</taxon>
        <taxon>Ascomycota</taxon>
        <taxon>Pezizomycotina</taxon>
        <taxon>Dothideomycetes</taxon>
        <taxon>Dothideomycetidae</taxon>
        <taxon>Dothideales</taxon>
        <taxon>Saccotheciaceae</taxon>
        <taxon>Aureobasidium</taxon>
    </lineage>
</organism>
<dbReference type="InterPro" id="IPR028586">
    <property type="entry name" value="AK3/Ak4_mitochondrial"/>
</dbReference>
<dbReference type="InterPro" id="IPR027417">
    <property type="entry name" value="P-loop_NTPase"/>
</dbReference>
<comment type="catalytic activity">
    <reaction evidence="5">
        <text>a ribonucleoside 5'-triphosphate + AMP = a ribonucleoside 5'-diphosphate + ADP</text>
        <dbReference type="Rhea" id="RHEA:13749"/>
        <dbReference type="ChEBI" id="CHEBI:57930"/>
        <dbReference type="ChEBI" id="CHEBI:61557"/>
        <dbReference type="ChEBI" id="CHEBI:456215"/>
        <dbReference type="ChEBI" id="CHEBI:456216"/>
        <dbReference type="EC" id="2.7.4.10"/>
    </reaction>
</comment>
<reference evidence="7 8" key="1">
    <citation type="submission" date="2018-10" db="EMBL/GenBank/DDBJ databases">
        <title>Fifty Aureobasidium pullulans genomes reveal a recombining polyextremotolerant generalist.</title>
        <authorList>
            <person name="Gostincar C."/>
            <person name="Turk M."/>
            <person name="Zajc J."/>
            <person name="Gunde-Cimerman N."/>
        </authorList>
    </citation>
    <scope>NUCLEOTIDE SEQUENCE [LARGE SCALE GENOMIC DNA]</scope>
    <source>
        <strain evidence="7 8">EXF-10796</strain>
    </source>
</reference>
<feature type="binding site" evidence="5">
    <location>
        <position position="38"/>
    </location>
    <ligand>
        <name>AMP</name>
        <dbReference type="ChEBI" id="CHEBI:456215"/>
    </ligand>
</feature>
<dbReference type="Gene3D" id="3.40.50.300">
    <property type="entry name" value="P-loop containing nucleotide triphosphate hydrolases"/>
    <property type="match status" value="1"/>
</dbReference>
<feature type="region of interest" description="LID" evidence="5">
    <location>
        <begin position="188"/>
        <end position="225"/>
    </location>
</feature>
<protein>
    <recommendedName>
        <fullName evidence="5">GTP:AMP phosphotransferase, mitochondrial</fullName>
        <ecNumber evidence="5">2.7.4.10</ecNumber>
    </recommendedName>
    <alternativeName>
        <fullName evidence="5">Adenylate kinase 3</fullName>
        <shortName evidence="5">AK 3</shortName>
    </alternativeName>
</protein>
<feature type="binding site" evidence="5">
    <location>
        <position position="222"/>
    </location>
    <ligand>
        <name>AMP</name>
        <dbReference type="ChEBI" id="CHEBI:456215"/>
    </ligand>
</feature>
<feature type="binding site" evidence="5">
    <location>
        <position position="233"/>
    </location>
    <ligand>
        <name>AMP</name>
        <dbReference type="ChEBI" id="CHEBI:456215"/>
    </ligand>
</feature>
<dbReference type="GO" id="GO:0004017">
    <property type="term" value="F:AMP kinase activity"/>
    <property type="evidence" value="ECO:0007669"/>
    <property type="project" value="InterPro"/>
</dbReference>
<comment type="similarity">
    <text evidence="5">Belongs to the adenylate kinase family. AK3 subfamily.</text>
</comment>
<evidence type="ECO:0000313" key="8">
    <source>
        <dbReference type="Proteomes" id="UP000309076"/>
    </source>
</evidence>
<keyword evidence="3 5" id="KW-0418">Kinase</keyword>
<dbReference type="HAMAP" id="MF_00235">
    <property type="entry name" value="Adenylate_kinase_Adk"/>
    <property type="match status" value="1"/>
</dbReference>
<dbReference type="InterPro" id="IPR033690">
    <property type="entry name" value="Adenylat_kinase_CS"/>
</dbReference>
<evidence type="ECO:0000313" key="7">
    <source>
        <dbReference type="EMBL" id="THW53544.1"/>
    </source>
</evidence>
<dbReference type="Proteomes" id="UP000309076">
    <property type="component" value="Unassembled WGS sequence"/>
</dbReference>
<keyword evidence="2 5" id="KW-0547">Nucleotide-binding</keyword>
<dbReference type="GO" id="GO:0005524">
    <property type="term" value="F:ATP binding"/>
    <property type="evidence" value="ECO:0007669"/>
    <property type="project" value="InterPro"/>
</dbReference>
<dbReference type="AlphaFoldDB" id="A0AB74JBV5"/>
<comment type="domain">
    <text evidence="5">Consists of three domains, a large central CORE domain and two small peripheral domains, NMPbind and LID, which undergo movements during catalysis. The LID domain closes over the site of phosphoryl transfer upon GTP binding. Assembling and dissambling the active center during each catalytic cycle provides an effective means to prevent GTP hydrolysis.</text>
</comment>
<feature type="binding site" evidence="5">
    <location>
        <begin position="16"/>
        <end position="21"/>
    </location>
    <ligand>
        <name>GTP</name>
        <dbReference type="ChEBI" id="CHEBI:37565"/>
    </ligand>
</feature>
<feature type="binding site" evidence="5">
    <location>
        <begin position="152"/>
        <end position="155"/>
    </location>
    <ligand>
        <name>AMP</name>
        <dbReference type="ChEBI" id="CHEBI:456215"/>
    </ligand>
</feature>
<comment type="caution">
    <text evidence="5">Lacks conserved residue(s) required for the propagation of feature annotation.</text>
</comment>
<gene>
    <name evidence="5" type="primary">ADK2</name>
    <name evidence="7" type="ORF">D6D21_00244</name>
</gene>
<evidence type="ECO:0000256" key="2">
    <source>
        <dbReference type="ARBA" id="ARBA00022741"/>
    </source>
</evidence>
<feature type="binding site" evidence="5">
    <location>
        <position position="159"/>
    </location>
    <ligand>
        <name>AMP</name>
        <dbReference type="ChEBI" id="CHEBI:456215"/>
    </ligand>
</feature>
<feature type="binding site" evidence="5">
    <location>
        <position position="189"/>
    </location>
    <ligand>
        <name>GTP</name>
        <dbReference type="ChEBI" id="CHEBI:37565"/>
    </ligand>
</feature>
<accession>A0AB74JBV5</accession>
<dbReference type="GO" id="GO:0046039">
    <property type="term" value="P:GTP metabolic process"/>
    <property type="evidence" value="ECO:0007669"/>
    <property type="project" value="UniProtKB-UniRule"/>
</dbReference>
<sequence length="280" mass="30944">MQLRKAARIILVGAPGVGKGTQSERMLKRFPQLASISSGDLLRDNVRRRTPLGTVRLSVATTPGIQAESLMKAGSLVPDSTILRLITNELTTRGWLTPSTTQKPLTVNSVASSLNPLNAFAPAQDEYITPTSSYQGSYDFSDQPSASFILDGFPRTVDQAIQLDRLVPINLVVQLNTPTSVILDRICNRWIHAASGRVYNTTFNAPKVDGKDDITGEALIQRDDDKPETWMARLKKFEETSLPLLEHYDKLGVLWKVDGNSSDEISPKLFDEFNKRFGLA</sequence>
<dbReference type="InterPro" id="IPR007862">
    <property type="entry name" value="Adenylate_kinase_lid-dom"/>
</dbReference>
<dbReference type="GO" id="GO:0046899">
    <property type="term" value="F:nucleoside triphosphate adenylate kinase activity"/>
    <property type="evidence" value="ECO:0007669"/>
    <property type="project" value="UniProtKB-UniRule"/>
</dbReference>
<dbReference type="Pfam" id="PF05191">
    <property type="entry name" value="ADK_lid"/>
    <property type="match status" value="1"/>
</dbReference>
<dbReference type="PRINTS" id="PR00094">
    <property type="entry name" value="ADENYLTKNASE"/>
</dbReference>
<proteinExistence type="inferred from homology"/>
<dbReference type="InterPro" id="IPR000850">
    <property type="entry name" value="Adenylat/UMP-CMP_kin"/>
</dbReference>
<dbReference type="EC" id="2.7.4.10" evidence="5"/>
<feature type="binding site" evidence="5">
    <location>
        <position position="43"/>
    </location>
    <ligand>
        <name>AMP</name>
        <dbReference type="ChEBI" id="CHEBI:456215"/>
    </ligand>
</feature>
<dbReference type="HAMAP" id="MF_03169">
    <property type="entry name" value="Adenylate_kinase_AK3"/>
    <property type="match status" value="1"/>
</dbReference>
<feature type="binding site" evidence="5">
    <location>
        <begin position="75"/>
        <end position="77"/>
    </location>
    <ligand>
        <name>AMP</name>
        <dbReference type="ChEBI" id="CHEBI:456215"/>
    </ligand>
</feature>
<evidence type="ECO:0000256" key="1">
    <source>
        <dbReference type="ARBA" id="ARBA00022679"/>
    </source>
</evidence>
<dbReference type="GO" id="GO:0046033">
    <property type="term" value="P:AMP metabolic process"/>
    <property type="evidence" value="ECO:0007669"/>
    <property type="project" value="UniProtKB-UniRule"/>
</dbReference>
<feature type="binding site" evidence="5">
    <location>
        <begin position="198"/>
        <end position="199"/>
    </location>
    <ligand>
        <name>GTP</name>
        <dbReference type="ChEBI" id="CHEBI:37565"/>
    </ligand>
</feature>
<dbReference type="GO" id="GO:0005759">
    <property type="term" value="C:mitochondrial matrix"/>
    <property type="evidence" value="ECO:0007669"/>
    <property type="project" value="UniProtKB-SubCell"/>
</dbReference>
<keyword evidence="5" id="KW-0342">GTP-binding</keyword>
<keyword evidence="1 5" id="KW-0808">Transferase</keyword>
<dbReference type="GO" id="GO:0046041">
    <property type="term" value="P:ITP metabolic process"/>
    <property type="evidence" value="ECO:0007669"/>
    <property type="project" value="UniProtKB-UniRule"/>
</dbReference>
<dbReference type="Pfam" id="PF00406">
    <property type="entry name" value="ADK"/>
    <property type="match status" value="2"/>
</dbReference>
<dbReference type="PANTHER" id="PTHR23359">
    <property type="entry name" value="NUCLEOTIDE KINASE"/>
    <property type="match status" value="1"/>
</dbReference>